<dbReference type="Proteomes" id="UP001162734">
    <property type="component" value="Chromosome"/>
</dbReference>
<dbReference type="Pfam" id="PF01343">
    <property type="entry name" value="Peptidase_S49"/>
    <property type="match status" value="2"/>
</dbReference>
<reference evidence="8" key="1">
    <citation type="journal article" date="2022" name="Int. J. Syst. Evol. Microbiol.">
        <title>Anaeromyxobacter oryzae sp. nov., Anaeromyxobacter diazotrophicus sp. nov. and Anaeromyxobacter paludicola sp. nov., isolated from paddy soils.</title>
        <authorList>
            <person name="Itoh H."/>
            <person name="Xu Z."/>
            <person name="Mise K."/>
            <person name="Masuda Y."/>
            <person name="Ushijima N."/>
            <person name="Hayakawa C."/>
            <person name="Shiratori Y."/>
            <person name="Senoo K."/>
        </authorList>
    </citation>
    <scope>NUCLEOTIDE SEQUENCE [LARGE SCALE GENOMIC DNA]</scope>
    <source>
        <strain evidence="8">Red630</strain>
    </source>
</reference>
<feature type="chain" id="PRO_5045232798" description="Peptidase S49 domain-containing protein" evidence="5">
    <location>
        <begin position="21"/>
        <end position="837"/>
    </location>
</feature>
<accession>A0ABM7X553</accession>
<evidence type="ECO:0000256" key="4">
    <source>
        <dbReference type="ARBA" id="ARBA00022825"/>
    </source>
</evidence>
<dbReference type="InterPro" id="IPR029045">
    <property type="entry name" value="ClpP/crotonase-like_dom_sf"/>
</dbReference>
<evidence type="ECO:0000256" key="2">
    <source>
        <dbReference type="ARBA" id="ARBA00022670"/>
    </source>
</evidence>
<feature type="signal peptide" evidence="5">
    <location>
        <begin position="1"/>
        <end position="20"/>
    </location>
</feature>
<feature type="domain" description="Peptidase S49" evidence="6">
    <location>
        <begin position="368"/>
        <end position="514"/>
    </location>
</feature>
<dbReference type="SUPFAM" id="SSF52096">
    <property type="entry name" value="ClpP/crotonase"/>
    <property type="match status" value="2"/>
</dbReference>
<dbReference type="PANTHER" id="PTHR33209">
    <property type="entry name" value="PROTEASE 4"/>
    <property type="match status" value="1"/>
</dbReference>
<keyword evidence="4" id="KW-0720">Serine protease</keyword>
<dbReference type="InterPro" id="IPR002142">
    <property type="entry name" value="Peptidase_S49"/>
</dbReference>
<evidence type="ECO:0000313" key="8">
    <source>
        <dbReference type="Proteomes" id="UP001162734"/>
    </source>
</evidence>
<dbReference type="Gene3D" id="3.90.226.10">
    <property type="entry name" value="2-enoyl-CoA Hydratase, Chain A, domain 1"/>
    <property type="match status" value="2"/>
</dbReference>
<dbReference type="EMBL" id="AP025592">
    <property type="protein sequence ID" value="BDG06944.1"/>
    <property type="molecule type" value="Genomic_DNA"/>
</dbReference>
<organism evidence="7 8">
    <name type="scientific">Anaeromyxobacter paludicola</name>
    <dbReference type="NCBI Taxonomy" id="2918171"/>
    <lineage>
        <taxon>Bacteria</taxon>
        <taxon>Pseudomonadati</taxon>
        <taxon>Myxococcota</taxon>
        <taxon>Myxococcia</taxon>
        <taxon>Myxococcales</taxon>
        <taxon>Cystobacterineae</taxon>
        <taxon>Anaeromyxobacteraceae</taxon>
        <taxon>Anaeromyxobacter</taxon>
    </lineage>
</organism>
<keyword evidence="8" id="KW-1185">Reference proteome</keyword>
<dbReference type="InterPro" id="IPR047272">
    <property type="entry name" value="S49_SppA_C"/>
</dbReference>
<dbReference type="PANTHER" id="PTHR33209:SF1">
    <property type="entry name" value="PEPTIDASE S49 DOMAIN-CONTAINING PROTEIN"/>
    <property type="match status" value="1"/>
</dbReference>
<proteinExistence type="inferred from homology"/>
<keyword evidence="3" id="KW-0378">Hydrolase</keyword>
<comment type="similarity">
    <text evidence="1">Belongs to the peptidase S49 family.</text>
</comment>
<evidence type="ECO:0000313" key="7">
    <source>
        <dbReference type="EMBL" id="BDG06944.1"/>
    </source>
</evidence>
<evidence type="ECO:0000256" key="5">
    <source>
        <dbReference type="SAM" id="SignalP"/>
    </source>
</evidence>
<evidence type="ECO:0000256" key="3">
    <source>
        <dbReference type="ARBA" id="ARBA00022801"/>
    </source>
</evidence>
<dbReference type="InterPro" id="IPR047217">
    <property type="entry name" value="S49_SppA_67K_type_N"/>
</dbReference>
<feature type="domain" description="Peptidase S49" evidence="6">
    <location>
        <begin position="615"/>
        <end position="765"/>
    </location>
</feature>
<dbReference type="NCBIfam" id="TIGR00706">
    <property type="entry name" value="SppA_dom"/>
    <property type="match status" value="1"/>
</dbReference>
<dbReference type="InterPro" id="IPR004635">
    <property type="entry name" value="Pept_S49_SppA"/>
</dbReference>
<dbReference type="RefSeq" id="WP_248343525.1">
    <property type="nucleotide sequence ID" value="NZ_AP025592.1"/>
</dbReference>
<name>A0ABM7X553_9BACT</name>
<dbReference type="CDD" id="cd07018">
    <property type="entry name" value="S49_SppA_67K_type"/>
    <property type="match status" value="1"/>
</dbReference>
<dbReference type="CDD" id="cd07023">
    <property type="entry name" value="S49_Sppa_N_C"/>
    <property type="match status" value="1"/>
</dbReference>
<gene>
    <name evidence="7" type="ORF">AMPC_00570</name>
</gene>
<keyword evidence="2" id="KW-0645">Protease</keyword>
<evidence type="ECO:0000256" key="1">
    <source>
        <dbReference type="ARBA" id="ARBA00008683"/>
    </source>
</evidence>
<keyword evidence="5" id="KW-0732">Signal</keyword>
<dbReference type="Gene3D" id="6.20.330.10">
    <property type="match status" value="1"/>
</dbReference>
<evidence type="ECO:0000259" key="6">
    <source>
        <dbReference type="Pfam" id="PF01343"/>
    </source>
</evidence>
<protein>
    <recommendedName>
        <fullName evidence="6">Peptidase S49 domain-containing protein</fullName>
    </recommendedName>
</protein>
<sequence length="837" mass="88936">MTRFVKPLALLAALGLPALAAAQAMTLVERARGTPVGLAVTPEGAASAEEPSGLAVNPAAPGFVGGFALQYFHEQGSARGYLGDGFYTTLPLGPFAPSLSMEWVRPGDGGGSRYRKTGLGLAFSPTPLFSFGLAWNHFSSPDPARDALRSLDVGLTVRPARWLSLGASALDLQARESGRPLPVRYDLGAATRLWNDTLTLSGDLLASDLGRDAFHVTHGALGVRADFPRGYGLQAQVLLPLRDAPGVEGAVVAQLAVTASTAHLGLSSSVSGATEEAGRGWTVGARVSAERYRGLSTVQHSVPVVSLSQALAQPRSLILPLARRDPYGQLLARLDAVRDDETPGLLVRIDDVPLGAARVEELRHKLEQVRARKPVVAYVTGGGNRGYWLATAASAIWAPPSAPLQVNGLASNHPFLRDALARLGVAFDVVAMGRYKNAPDALTRSDMSDAQREVTGSLLDDLHRRQLEAVAAARGLPEARVKELVDVGFFTSERAVQEKLLDEVVWPDELEARLGKVVGGEVRLSEREDRSPPRQAQRWGPRPAVAVIRLEGTIVSGRSRSDPFGVESVAGAETVTRQLRAAAEDGSVKAIVLRVDSPGGDALASDLIWREVVAARRKGKPVVASMGDSAASGGYLAAVGAGEILAEPSTYTGSIGVFVLKPDLSGLLGKLGVKDVVLKRGENADIESPLKTWTPGERRLVEEQISAFYETFLARVVEGRKLSRDEVHAVAQGRVWSGAQALSHKLVDRLGTLDDAIALAKQRAGYRADEDLEVRRVEPELGLAERLSSAVVRAEEPPALLRLAASVPELRAAALLSEMGPMLALPLDWLDGVPPRP</sequence>